<sequence>MNMFSSSPSSSSKFTLFSPSQNLNSSRFHFIVPLKTLHSPSTHRILPPIHSHHESSSSSSPALQEKPQNSGSQAEDSEMDDGDGFDEEIMKAKKSLEELLVVRRPVMEFSDEGMSASAEGGIGTASSGKLKELTASSSIDERALREIC</sequence>
<dbReference type="EMBL" id="JACGWN010000003">
    <property type="protein sequence ID" value="KAL0457495.1"/>
    <property type="molecule type" value="Genomic_DNA"/>
</dbReference>
<evidence type="ECO:0000313" key="2">
    <source>
        <dbReference type="EMBL" id="KAL0457495.1"/>
    </source>
</evidence>
<reference evidence="2" key="1">
    <citation type="submission" date="2020-06" db="EMBL/GenBank/DDBJ databases">
        <authorList>
            <person name="Li T."/>
            <person name="Hu X."/>
            <person name="Zhang T."/>
            <person name="Song X."/>
            <person name="Zhang H."/>
            <person name="Dai N."/>
            <person name="Sheng W."/>
            <person name="Hou X."/>
            <person name="Wei L."/>
        </authorList>
    </citation>
    <scope>NUCLEOTIDE SEQUENCE</scope>
    <source>
        <strain evidence="2">KEN1</strain>
        <tissue evidence="2">Leaf</tissue>
    </source>
</reference>
<name>A0AAW2XU18_9LAMI</name>
<reference evidence="2" key="2">
    <citation type="journal article" date="2024" name="Plant">
        <title>Genomic evolution and insights into agronomic trait innovations of Sesamum species.</title>
        <authorList>
            <person name="Miao H."/>
            <person name="Wang L."/>
            <person name="Qu L."/>
            <person name="Liu H."/>
            <person name="Sun Y."/>
            <person name="Le M."/>
            <person name="Wang Q."/>
            <person name="Wei S."/>
            <person name="Zheng Y."/>
            <person name="Lin W."/>
            <person name="Duan Y."/>
            <person name="Cao H."/>
            <person name="Xiong S."/>
            <person name="Wang X."/>
            <person name="Wei L."/>
            <person name="Li C."/>
            <person name="Ma Q."/>
            <person name="Ju M."/>
            <person name="Zhao R."/>
            <person name="Li G."/>
            <person name="Mu C."/>
            <person name="Tian Q."/>
            <person name="Mei H."/>
            <person name="Zhang T."/>
            <person name="Gao T."/>
            <person name="Zhang H."/>
        </authorList>
    </citation>
    <scope>NUCLEOTIDE SEQUENCE</scope>
    <source>
        <strain evidence="2">KEN1</strain>
    </source>
</reference>
<feature type="region of interest" description="Disordered" evidence="1">
    <location>
        <begin position="41"/>
        <end position="90"/>
    </location>
</feature>
<feature type="compositionally biased region" description="Acidic residues" evidence="1">
    <location>
        <begin position="75"/>
        <end position="87"/>
    </location>
</feature>
<protein>
    <submittedName>
        <fullName evidence="2">Uncharacterized protein</fullName>
    </submittedName>
</protein>
<proteinExistence type="predicted"/>
<evidence type="ECO:0000256" key="1">
    <source>
        <dbReference type="SAM" id="MobiDB-lite"/>
    </source>
</evidence>
<comment type="caution">
    <text evidence="2">The sequence shown here is derived from an EMBL/GenBank/DDBJ whole genome shotgun (WGS) entry which is preliminary data.</text>
</comment>
<accession>A0AAW2XU18</accession>
<dbReference type="AlphaFoldDB" id="A0AAW2XU18"/>
<organism evidence="2">
    <name type="scientific">Sesamum latifolium</name>
    <dbReference type="NCBI Taxonomy" id="2727402"/>
    <lineage>
        <taxon>Eukaryota</taxon>
        <taxon>Viridiplantae</taxon>
        <taxon>Streptophyta</taxon>
        <taxon>Embryophyta</taxon>
        <taxon>Tracheophyta</taxon>
        <taxon>Spermatophyta</taxon>
        <taxon>Magnoliopsida</taxon>
        <taxon>eudicotyledons</taxon>
        <taxon>Gunneridae</taxon>
        <taxon>Pentapetalae</taxon>
        <taxon>asterids</taxon>
        <taxon>lamiids</taxon>
        <taxon>Lamiales</taxon>
        <taxon>Pedaliaceae</taxon>
        <taxon>Sesamum</taxon>
    </lineage>
</organism>
<gene>
    <name evidence="2" type="ORF">Slati_1088700</name>
</gene>